<evidence type="ECO:0000256" key="2">
    <source>
        <dbReference type="ARBA" id="ARBA00010427"/>
    </source>
</evidence>
<proteinExistence type="inferred from homology"/>
<protein>
    <submittedName>
        <fullName evidence="9">Accessory factor associated with RNA polymerase II</fullName>
    </submittedName>
</protein>
<dbReference type="AlphaFoldDB" id="A0A9W8ARL8"/>
<dbReference type="InterPro" id="IPR038103">
    <property type="entry name" value="CDC73_C_sf"/>
</dbReference>
<keyword evidence="4" id="KW-0804">Transcription</keyword>
<dbReference type="PANTHER" id="PTHR12466:SF8">
    <property type="entry name" value="PARAFIBROMIN"/>
    <property type="match status" value="1"/>
</dbReference>
<dbReference type="EMBL" id="JANBPY010000963">
    <property type="protein sequence ID" value="KAJ1962446.1"/>
    <property type="molecule type" value="Genomic_DNA"/>
</dbReference>
<feature type="region of interest" description="Disordered" evidence="6">
    <location>
        <begin position="253"/>
        <end position="306"/>
    </location>
</feature>
<name>A0A9W8ARL8_9FUNG</name>
<dbReference type="Gene3D" id="3.40.50.11990">
    <property type="entry name" value="RNA polymerase II accessory factor, Cdc73 C-terminal domain"/>
    <property type="match status" value="1"/>
</dbReference>
<evidence type="ECO:0000256" key="6">
    <source>
        <dbReference type="SAM" id="MobiDB-lite"/>
    </source>
</evidence>
<dbReference type="SUPFAM" id="SSF56322">
    <property type="entry name" value="ADC synthase"/>
    <property type="match status" value="1"/>
</dbReference>
<evidence type="ECO:0000313" key="10">
    <source>
        <dbReference type="Proteomes" id="UP001150925"/>
    </source>
</evidence>
<dbReference type="Pfam" id="PF00425">
    <property type="entry name" value="Chorismate_bind"/>
    <property type="match status" value="1"/>
</dbReference>
<dbReference type="Proteomes" id="UP001150925">
    <property type="component" value="Unassembled WGS sequence"/>
</dbReference>
<dbReference type="Gene3D" id="3.60.120.10">
    <property type="entry name" value="Anthranilate synthase"/>
    <property type="match status" value="1"/>
</dbReference>
<evidence type="ECO:0000256" key="4">
    <source>
        <dbReference type="ARBA" id="ARBA00023163"/>
    </source>
</evidence>
<dbReference type="InterPro" id="IPR005801">
    <property type="entry name" value="ADC_synthase"/>
</dbReference>
<dbReference type="OrthoDB" id="2186602at2759"/>
<dbReference type="PANTHER" id="PTHR12466">
    <property type="entry name" value="CDC73 DOMAIN PROTEIN"/>
    <property type="match status" value="1"/>
</dbReference>
<dbReference type="InterPro" id="IPR015890">
    <property type="entry name" value="Chorismate_C"/>
</dbReference>
<feature type="compositionally biased region" description="Basic and acidic residues" evidence="6">
    <location>
        <begin position="270"/>
        <end position="285"/>
    </location>
</feature>
<dbReference type="GO" id="GO:0032968">
    <property type="term" value="P:positive regulation of transcription elongation by RNA polymerase II"/>
    <property type="evidence" value="ECO:0007669"/>
    <property type="project" value="TreeGrafter"/>
</dbReference>
<dbReference type="InterPro" id="IPR031336">
    <property type="entry name" value="CDC73_C"/>
</dbReference>
<evidence type="ECO:0000259" key="8">
    <source>
        <dbReference type="Pfam" id="PF05179"/>
    </source>
</evidence>
<comment type="caution">
    <text evidence="9">The sequence shown here is derived from an EMBL/GenBank/DDBJ whole genome shotgun (WGS) entry which is preliminary data.</text>
</comment>
<organism evidence="9 10">
    <name type="scientific">Dispira parvispora</name>
    <dbReference type="NCBI Taxonomy" id="1520584"/>
    <lineage>
        <taxon>Eukaryota</taxon>
        <taxon>Fungi</taxon>
        <taxon>Fungi incertae sedis</taxon>
        <taxon>Zoopagomycota</taxon>
        <taxon>Kickxellomycotina</taxon>
        <taxon>Dimargaritomycetes</taxon>
        <taxon>Dimargaritales</taxon>
        <taxon>Dimargaritaceae</taxon>
        <taxon>Dispira</taxon>
    </lineage>
</organism>
<feature type="domain" description="Cell division control protein 73 C-terminal" evidence="8">
    <location>
        <begin position="308"/>
        <end position="460"/>
    </location>
</feature>
<dbReference type="InterPro" id="IPR007852">
    <property type="entry name" value="Cdc73/Parafibromin"/>
</dbReference>
<evidence type="ECO:0000256" key="1">
    <source>
        <dbReference type="ARBA" id="ARBA00004123"/>
    </source>
</evidence>
<gene>
    <name evidence="9" type="primary">CDC73</name>
    <name evidence="9" type="ORF">IWQ62_003524</name>
</gene>
<reference evidence="9" key="1">
    <citation type="submission" date="2022-07" db="EMBL/GenBank/DDBJ databases">
        <title>Phylogenomic reconstructions and comparative analyses of Kickxellomycotina fungi.</title>
        <authorList>
            <person name="Reynolds N.K."/>
            <person name="Stajich J.E."/>
            <person name="Barry K."/>
            <person name="Grigoriev I.V."/>
            <person name="Crous P."/>
            <person name="Smith M.E."/>
        </authorList>
    </citation>
    <scope>NUCLEOTIDE SEQUENCE</scope>
    <source>
        <strain evidence="9">RSA 1196</strain>
    </source>
</reference>
<keyword evidence="10" id="KW-1185">Reference proteome</keyword>
<evidence type="ECO:0000259" key="7">
    <source>
        <dbReference type="Pfam" id="PF00425"/>
    </source>
</evidence>
<comment type="subcellular location">
    <subcellularLocation>
        <location evidence="1">Nucleus</location>
    </subcellularLocation>
</comment>
<keyword evidence="5" id="KW-0539">Nucleus</keyword>
<accession>A0A9W8ARL8</accession>
<evidence type="ECO:0000256" key="3">
    <source>
        <dbReference type="ARBA" id="ARBA00023015"/>
    </source>
</evidence>
<sequence length="471" mass="53374">MGHFGFSGDLDTCIGIRTMLFKDSVAYLQAGGGIVYDSVPLMEWQETLNKLGSSMSTIEGAEEYYRSPCDSITFLNSDGAAVPTLADAAHIQFTPSDDGQPVQFKRDTPTAYKKSGSNDEFYPLDTLVFLAQNRGKVYGNLLKEGIAAGISPVSYLDIKHLTDFLTGVVETNENVVMDKLTQHQAKTTTVKFAEDKQRERRHTPHYESLEAIQVDMPTTKHTLEQEREITPKYAFLNGNRNLSSVRTLVQQHFGKEAQPGSASSRGYKSSYDRHTPKTHPSREHSGSSARSTSSALPVRRPPPSKRANRIPLIVVPAAATSLLTMYNVREFLENRQFVPTQVMRERGIKKESQLTIERSRIGNPKPILYHVVDSVDRFKPEDWDRLIAVVTIGATWQFKKWKWENPQEIFKHAQGFYFKYTDEEPKTAIATWNVETINIDRTRRHKDNAVVAQLWDTLDRYVAAYKPHLSQ</sequence>
<dbReference type="GO" id="GO:0006368">
    <property type="term" value="P:transcription elongation by RNA polymerase II"/>
    <property type="evidence" value="ECO:0007669"/>
    <property type="project" value="InterPro"/>
</dbReference>
<dbReference type="FunFam" id="3.40.50.11990:FF:000002">
    <property type="entry name" value="protein CDC73 homolog"/>
    <property type="match status" value="1"/>
</dbReference>
<comment type="similarity">
    <text evidence="2">Belongs to the CDC73 family.</text>
</comment>
<dbReference type="GO" id="GO:0000993">
    <property type="term" value="F:RNA polymerase II complex binding"/>
    <property type="evidence" value="ECO:0007669"/>
    <property type="project" value="TreeGrafter"/>
</dbReference>
<dbReference type="Pfam" id="PF05179">
    <property type="entry name" value="CDC73_C"/>
    <property type="match status" value="1"/>
</dbReference>
<keyword evidence="3" id="KW-0805">Transcription regulation</keyword>
<evidence type="ECO:0000313" key="9">
    <source>
        <dbReference type="EMBL" id="KAJ1962446.1"/>
    </source>
</evidence>
<feature type="domain" description="Chorismate-utilising enzyme C-terminal" evidence="7">
    <location>
        <begin position="2"/>
        <end position="50"/>
    </location>
</feature>
<evidence type="ECO:0000256" key="5">
    <source>
        <dbReference type="ARBA" id="ARBA00023242"/>
    </source>
</evidence>
<dbReference type="GO" id="GO:0016593">
    <property type="term" value="C:Cdc73/Paf1 complex"/>
    <property type="evidence" value="ECO:0007669"/>
    <property type="project" value="InterPro"/>
</dbReference>
<feature type="compositionally biased region" description="Low complexity" evidence="6">
    <location>
        <begin position="286"/>
        <end position="295"/>
    </location>
</feature>